<feature type="compositionally biased region" description="Polar residues" evidence="4">
    <location>
        <begin position="376"/>
        <end position="388"/>
    </location>
</feature>
<dbReference type="PANTHER" id="PTHR12940:SF0">
    <property type="entry name" value="SPLICING FACTOR ESS-2 HOMOLOG"/>
    <property type="match status" value="1"/>
</dbReference>
<evidence type="ECO:0000313" key="6">
    <source>
        <dbReference type="Proteomes" id="UP000243876"/>
    </source>
</evidence>
<evidence type="ECO:0000256" key="3">
    <source>
        <dbReference type="ARBA" id="ARBA00023242"/>
    </source>
</evidence>
<proteinExistence type="inferred from homology"/>
<name>A0A0D6ERH4_SPOSA</name>
<keyword evidence="3" id="KW-0539">Nucleus</keyword>
<keyword evidence="6" id="KW-1185">Reference proteome</keyword>
<dbReference type="PANTHER" id="PTHR12940">
    <property type="entry name" value="ES-2 PROTEIN - RELATED"/>
    <property type="match status" value="1"/>
</dbReference>
<feature type="compositionally biased region" description="Basic and acidic residues" evidence="4">
    <location>
        <begin position="321"/>
        <end position="373"/>
    </location>
</feature>
<feature type="compositionally biased region" description="Basic and acidic residues" evidence="4">
    <location>
        <begin position="608"/>
        <end position="645"/>
    </location>
</feature>
<feature type="compositionally biased region" description="Basic and acidic residues" evidence="4">
    <location>
        <begin position="432"/>
        <end position="441"/>
    </location>
</feature>
<sequence length="645" mass="70493">MSSHSSHAAPSLPPTPYAGSARRRGEWDSPRRTATPRGATSSTIPPTPASSSQLVRSSEVKPSYSLLRQEILSEEEYVSHLSDIIKRDFFPHLSTLDAQHEVLQAWESEDPIRIEESVRRMREICTPTPRRRAQGRPLQPLYSILEYRADPRAARPPPEGATPGRTPFDSASVSATPTYFDRTPMTSTPLPSSSSSSRAAAPPRVDTSLSLDAFQSRYTSHDNSSFAVLLARDNAARREKHAWAWEAEAKANARAVRGRQARERLVDVTRKMVEGSEGGTVLMLDGGPGRPGERRLLVDSSVEVGEGDRLMITGRDEKERLRITDGRDGERRDKGKDKGKEVERVDERAKQYVDWDKPTVEEEEEGKPLREEELQVETQGWPFTNRNSLMFAPDADALPHARPPQPSAAEDPSNPNPIPLGEPKGIRYHATRLMELERGSGDGEGGTPSPSRSRIGAAIAGTPYPSTSAASTTPRALQELMTWGTIDATPVTLRTTGEDSSVGPFRIKDSSKREALAHKMARKAKRSLAESATGGRGLAVDARGGAAAGLRKSVLDPSAAGRASPAGSSRGPGSPRPSATDLSPAARNLLGRTKPGRALEGGLGRTKQWGDEEERRRVERAKARAREVEGRERLRRERWTLGARD</sequence>
<feature type="compositionally biased region" description="Basic and acidic residues" evidence="4">
    <location>
        <begin position="506"/>
        <end position="517"/>
    </location>
</feature>
<feature type="compositionally biased region" description="Low complexity" evidence="4">
    <location>
        <begin position="460"/>
        <end position="473"/>
    </location>
</feature>
<dbReference type="InterPro" id="IPR019148">
    <property type="entry name" value="Nuclear_protein_DGCR14_ESS-2"/>
</dbReference>
<evidence type="ECO:0000256" key="2">
    <source>
        <dbReference type="ARBA" id="ARBA00009072"/>
    </source>
</evidence>
<dbReference type="OrthoDB" id="19679at2759"/>
<feature type="region of interest" description="Disordered" evidence="4">
    <location>
        <begin position="492"/>
        <end position="645"/>
    </location>
</feature>
<feature type="region of interest" description="Disordered" evidence="4">
    <location>
        <begin position="150"/>
        <end position="204"/>
    </location>
</feature>
<feature type="compositionally biased region" description="Low complexity" evidence="4">
    <location>
        <begin position="182"/>
        <end position="204"/>
    </location>
</feature>
<dbReference type="EMBL" id="CENE01000029">
    <property type="protein sequence ID" value="CEQ42564.1"/>
    <property type="molecule type" value="Genomic_DNA"/>
</dbReference>
<feature type="compositionally biased region" description="Low complexity" evidence="4">
    <location>
        <begin position="1"/>
        <end position="10"/>
    </location>
</feature>
<comment type="subcellular location">
    <subcellularLocation>
        <location evidence="1">Nucleus</location>
    </subcellularLocation>
</comment>
<comment type="similarity">
    <text evidence="2">Belongs to the ESS2 family.</text>
</comment>
<evidence type="ECO:0000256" key="1">
    <source>
        <dbReference type="ARBA" id="ARBA00004123"/>
    </source>
</evidence>
<accession>A0A0D6ERH4</accession>
<organism evidence="5 6">
    <name type="scientific">Sporidiobolus salmonicolor</name>
    <name type="common">Yeast-like fungus</name>
    <name type="synonym">Sporobolomyces salmonicolor</name>
    <dbReference type="NCBI Taxonomy" id="5005"/>
    <lineage>
        <taxon>Eukaryota</taxon>
        <taxon>Fungi</taxon>
        <taxon>Dikarya</taxon>
        <taxon>Basidiomycota</taxon>
        <taxon>Pucciniomycotina</taxon>
        <taxon>Microbotryomycetes</taxon>
        <taxon>Sporidiobolales</taxon>
        <taxon>Sporidiobolaceae</taxon>
        <taxon>Sporobolomyces</taxon>
    </lineage>
</organism>
<feature type="region of interest" description="Disordered" evidence="4">
    <location>
        <begin position="321"/>
        <end position="473"/>
    </location>
</feature>
<feature type="region of interest" description="Disordered" evidence="4">
    <location>
        <begin position="1"/>
        <end position="58"/>
    </location>
</feature>
<evidence type="ECO:0000256" key="4">
    <source>
        <dbReference type="SAM" id="MobiDB-lite"/>
    </source>
</evidence>
<dbReference type="Pfam" id="PF09751">
    <property type="entry name" value="Es2"/>
    <property type="match status" value="1"/>
</dbReference>
<dbReference type="GO" id="GO:0071013">
    <property type="term" value="C:catalytic step 2 spliceosome"/>
    <property type="evidence" value="ECO:0007669"/>
    <property type="project" value="TreeGrafter"/>
</dbReference>
<dbReference type="AlphaFoldDB" id="A0A0D6ERH4"/>
<evidence type="ECO:0000313" key="5">
    <source>
        <dbReference type="EMBL" id="CEQ42564.1"/>
    </source>
</evidence>
<protein>
    <submittedName>
        <fullName evidence="5">SPOSA6832_04378-mRNA-1:cds</fullName>
    </submittedName>
</protein>
<feature type="compositionally biased region" description="Low complexity" evidence="4">
    <location>
        <begin position="557"/>
        <end position="579"/>
    </location>
</feature>
<feature type="compositionally biased region" description="Low complexity" evidence="4">
    <location>
        <begin position="39"/>
        <end position="52"/>
    </location>
</feature>
<reference evidence="6" key="1">
    <citation type="submission" date="2015-02" db="EMBL/GenBank/DDBJ databases">
        <authorList>
            <person name="Gon?alves P."/>
        </authorList>
    </citation>
    <scope>NUCLEOTIDE SEQUENCE [LARGE SCALE GENOMIC DNA]</scope>
</reference>
<dbReference type="Proteomes" id="UP000243876">
    <property type="component" value="Unassembled WGS sequence"/>
</dbReference>
<gene>
    <name evidence="5" type="primary">SPOSA6832_04378</name>
</gene>